<dbReference type="InterPro" id="IPR013102">
    <property type="entry name" value="PYNP_C"/>
</dbReference>
<evidence type="ECO:0000256" key="2">
    <source>
        <dbReference type="ARBA" id="ARBA00001958"/>
    </source>
</evidence>
<dbReference type="GO" id="GO:0009032">
    <property type="term" value="F:thymidine phosphorylase activity"/>
    <property type="evidence" value="ECO:0007669"/>
    <property type="project" value="TreeGrafter"/>
</dbReference>
<dbReference type="FunFam" id="3.40.1030.10:FF:000003">
    <property type="entry name" value="Pyrimidine-nucleoside phosphorylase"/>
    <property type="match status" value="1"/>
</dbReference>
<dbReference type="Pfam" id="PF00591">
    <property type="entry name" value="Glycos_transf_3"/>
    <property type="match status" value="1"/>
</dbReference>
<dbReference type="PIRSF" id="PIRSF000478">
    <property type="entry name" value="TP_PyNP"/>
    <property type="match status" value="1"/>
</dbReference>
<evidence type="ECO:0000313" key="15">
    <source>
        <dbReference type="EMBL" id="CAG7612113.1"/>
    </source>
</evidence>
<sequence>MRTVDIIHKKRDGGQLSPEEIAFLVNGYTNGSIPDYQMSAWAMAVYFNGMTARETADLTLAMARSGDQADLSSIPGVKVDKHSTGGVGDTTTLILAPLVAAAGIPVAKMSGRGLGHTGGTIDKLEAIPGFRTERTKEQFLEQVRAIGLAVVGQSGNMTPADKKLYGLRDVTATVESVPLIASSIMSKKIASGADAIVLDVKTGRGAFMKSLEAAVELAEAMVAIGSEVGRETIAVITNMDEPLGPSIGNALEVLEAIETLRGSGPAELTELCLELAAHMVVLGGKAADVAEGKRQVKALLASGAALEKLRQMIAAQGGDAGVVDDTQRLPQARCRFAVQATAGGCVAGIDAESLGLTAMLLGAGRATKDDRIDLAVGLKLTKRVGDEVREGETIAELYMSGDDPDTVRHMTERAASAFTIRPEPVEKPKLVYAVVTRAGVQYYN</sequence>
<dbReference type="EC" id="2.4.2.2" evidence="6"/>
<gene>
    <name evidence="15" type="primary">pdp</name>
    <name evidence="15" type="ORF">PAESOLCIP111_01484</name>
</gene>
<comment type="catalytic activity">
    <reaction evidence="1">
        <text>2'-deoxyuridine + phosphate = 2-deoxy-alpha-D-ribose 1-phosphate + uracil</text>
        <dbReference type="Rhea" id="RHEA:22824"/>
        <dbReference type="ChEBI" id="CHEBI:16450"/>
        <dbReference type="ChEBI" id="CHEBI:17568"/>
        <dbReference type="ChEBI" id="CHEBI:43474"/>
        <dbReference type="ChEBI" id="CHEBI:57259"/>
        <dbReference type="EC" id="2.4.2.2"/>
    </reaction>
</comment>
<dbReference type="InterPro" id="IPR017459">
    <property type="entry name" value="Glycosyl_Trfase_fam3_N_dom"/>
</dbReference>
<evidence type="ECO:0000256" key="5">
    <source>
        <dbReference type="ARBA" id="ARBA00011738"/>
    </source>
</evidence>
<evidence type="ECO:0000256" key="8">
    <source>
        <dbReference type="ARBA" id="ARBA00022676"/>
    </source>
</evidence>
<comment type="caution">
    <text evidence="15">The sequence shown here is derived from an EMBL/GenBank/DDBJ whole genome shotgun (WGS) entry which is preliminary data.</text>
</comment>
<dbReference type="InterPro" id="IPR017872">
    <property type="entry name" value="Pyrmidine_PPase_CS"/>
</dbReference>
<dbReference type="PROSITE" id="PS00647">
    <property type="entry name" value="THYMID_PHOSPHORYLASE"/>
    <property type="match status" value="1"/>
</dbReference>
<evidence type="ECO:0000256" key="7">
    <source>
        <dbReference type="ARBA" id="ARBA00014680"/>
    </source>
</evidence>
<evidence type="ECO:0000313" key="16">
    <source>
        <dbReference type="Proteomes" id="UP000693672"/>
    </source>
</evidence>
<dbReference type="FunFam" id="1.20.970.10:FF:000002">
    <property type="entry name" value="Pyrimidine-nucleoside phosphorylase"/>
    <property type="match status" value="1"/>
</dbReference>
<dbReference type="PANTHER" id="PTHR10515">
    <property type="entry name" value="THYMIDINE PHOSPHORYLASE"/>
    <property type="match status" value="1"/>
</dbReference>
<dbReference type="InterPro" id="IPR000053">
    <property type="entry name" value="Thymidine/pyrmidine_PPase"/>
</dbReference>
<name>A0A916NHU4_9BACL</name>
<dbReference type="Pfam" id="PF02885">
    <property type="entry name" value="Glycos_trans_3N"/>
    <property type="match status" value="1"/>
</dbReference>
<keyword evidence="10" id="KW-0479">Metal-binding</keyword>
<evidence type="ECO:0000256" key="1">
    <source>
        <dbReference type="ARBA" id="ARBA00001066"/>
    </source>
</evidence>
<dbReference type="Proteomes" id="UP000693672">
    <property type="component" value="Unassembled WGS sequence"/>
</dbReference>
<dbReference type="GO" id="GO:0046872">
    <property type="term" value="F:metal ion binding"/>
    <property type="evidence" value="ECO:0007669"/>
    <property type="project" value="UniProtKB-KW"/>
</dbReference>
<keyword evidence="8 15" id="KW-0328">Glycosyltransferase</keyword>
<proteinExistence type="inferred from homology"/>
<reference evidence="15" key="1">
    <citation type="submission" date="2021-06" db="EMBL/GenBank/DDBJ databases">
        <authorList>
            <person name="Criscuolo A."/>
        </authorList>
    </citation>
    <scope>NUCLEOTIDE SEQUENCE</scope>
    <source>
        <strain evidence="15">CIP111600</strain>
    </source>
</reference>
<keyword evidence="11" id="KW-0630">Potassium</keyword>
<evidence type="ECO:0000259" key="14">
    <source>
        <dbReference type="SMART" id="SM00941"/>
    </source>
</evidence>
<evidence type="ECO:0000256" key="10">
    <source>
        <dbReference type="ARBA" id="ARBA00022723"/>
    </source>
</evidence>
<keyword evidence="16" id="KW-1185">Reference proteome</keyword>
<keyword evidence="9 15" id="KW-0808">Transferase</keyword>
<comment type="cofactor">
    <cofactor evidence="2">
        <name>K(+)</name>
        <dbReference type="ChEBI" id="CHEBI:29103"/>
    </cofactor>
</comment>
<accession>A0A916NHU4</accession>
<dbReference type="Pfam" id="PF07831">
    <property type="entry name" value="PYNP_C"/>
    <property type="match status" value="1"/>
</dbReference>
<dbReference type="NCBIfam" id="NF004490">
    <property type="entry name" value="PRK05820.1"/>
    <property type="match status" value="1"/>
</dbReference>
<evidence type="ECO:0000256" key="9">
    <source>
        <dbReference type="ARBA" id="ARBA00022679"/>
    </source>
</evidence>
<dbReference type="EMBL" id="CAJVAS010000004">
    <property type="protein sequence ID" value="CAG7612113.1"/>
    <property type="molecule type" value="Genomic_DNA"/>
</dbReference>
<dbReference type="NCBIfam" id="TIGR02644">
    <property type="entry name" value="Y_phosphoryl"/>
    <property type="match status" value="1"/>
</dbReference>
<dbReference type="GO" id="GO:0004645">
    <property type="term" value="F:1,4-alpha-oligoglucan phosphorylase activity"/>
    <property type="evidence" value="ECO:0007669"/>
    <property type="project" value="InterPro"/>
</dbReference>
<comment type="function">
    <text evidence="3">Catalyzes phosphorolysis of the pyrimidine nucleosides uridine, thymidine and 2'-deoxyuridine with the formation of the corresponding pyrimidine base and ribose-1-phosphate.</text>
</comment>
<evidence type="ECO:0000256" key="6">
    <source>
        <dbReference type="ARBA" id="ARBA00011889"/>
    </source>
</evidence>
<dbReference type="InterPro" id="IPR000312">
    <property type="entry name" value="Glycosyl_Trfase_fam3"/>
</dbReference>
<organism evidence="15 16">
    <name type="scientific">Paenibacillus solanacearum</name>
    <dbReference type="NCBI Taxonomy" id="2048548"/>
    <lineage>
        <taxon>Bacteria</taxon>
        <taxon>Bacillati</taxon>
        <taxon>Bacillota</taxon>
        <taxon>Bacilli</taxon>
        <taxon>Bacillales</taxon>
        <taxon>Paenibacillaceae</taxon>
        <taxon>Paenibacillus</taxon>
    </lineage>
</organism>
<comment type="similarity">
    <text evidence="4">Belongs to the thymidine/pyrimidine-nucleoside phosphorylase family.</text>
</comment>
<evidence type="ECO:0000256" key="12">
    <source>
        <dbReference type="ARBA" id="ARBA00048453"/>
    </source>
</evidence>
<comment type="catalytic activity">
    <reaction evidence="12">
        <text>uridine + phosphate = alpha-D-ribose 1-phosphate + uracil</text>
        <dbReference type="Rhea" id="RHEA:24388"/>
        <dbReference type="ChEBI" id="CHEBI:16704"/>
        <dbReference type="ChEBI" id="CHEBI:17568"/>
        <dbReference type="ChEBI" id="CHEBI:43474"/>
        <dbReference type="ChEBI" id="CHEBI:57720"/>
        <dbReference type="EC" id="2.4.2.2"/>
    </reaction>
</comment>
<protein>
    <recommendedName>
        <fullName evidence="7">Pyrimidine-nucleoside phosphorylase</fullName>
        <ecNumber evidence="6">2.4.2.2</ecNumber>
    </recommendedName>
</protein>
<comment type="subunit">
    <text evidence="5">Homodimer.</text>
</comment>
<dbReference type="InterPro" id="IPR018090">
    <property type="entry name" value="Pyrmidine_PPas_bac/euk"/>
</dbReference>
<feature type="domain" description="Pyrimidine nucleoside phosphorylase C-terminal" evidence="14">
    <location>
        <begin position="345"/>
        <end position="421"/>
    </location>
</feature>
<evidence type="ECO:0000256" key="4">
    <source>
        <dbReference type="ARBA" id="ARBA00006915"/>
    </source>
</evidence>
<dbReference type="AlphaFoldDB" id="A0A916NHU4"/>
<dbReference type="GO" id="GO:0006213">
    <property type="term" value="P:pyrimidine nucleoside metabolic process"/>
    <property type="evidence" value="ECO:0007669"/>
    <property type="project" value="InterPro"/>
</dbReference>
<evidence type="ECO:0000256" key="11">
    <source>
        <dbReference type="ARBA" id="ARBA00022958"/>
    </source>
</evidence>
<dbReference type="RefSeq" id="WP_218091280.1">
    <property type="nucleotide sequence ID" value="NZ_CAJVAS010000004.1"/>
</dbReference>
<dbReference type="NCBIfam" id="NF004747">
    <property type="entry name" value="PRK06078.1"/>
    <property type="match status" value="1"/>
</dbReference>
<comment type="catalytic activity">
    <reaction evidence="13">
        <text>thymidine + phosphate = 2-deoxy-alpha-D-ribose 1-phosphate + thymine</text>
        <dbReference type="Rhea" id="RHEA:16037"/>
        <dbReference type="ChEBI" id="CHEBI:17748"/>
        <dbReference type="ChEBI" id="CHEBI:17821"/>
        <dbReference type="ChEBI" id="CHEBI:43474"/>
        <dbReference type="ChEBI" id="CHEBI:57259"/>
        <dbReference type="EC" id="2.4.2.2"/>
    </reaction>
</comment>
<evidence type="ECO:0000256" key="3">
    <source>
        <dbReference type="ARBA" id="ARBA00003877"/>
    </source>
</evidence>
<dbReference type="SMART" id="SM00941">
    <property type="entry name" value="PYNP_C"/>
    <property type="match status" value="1"/>
</dbReference>
<evidence type="ECO:0000256" key="13">
    <source>
        <dbReference type="ARBA" id="ARBA00048525"/>
    </source>
</evidence>
<dbReference type="PANTHER" id="PTHR10515:SF0">
    <property type="entry name" value="THYMIDINE PHOSPHORYLASE"/>
    <property type="match status" value="1"/>
</dbReference>
<dbReference type="GO" id="GO:0005829">
    <property type="term" value="C:cytosol"/>
    <property type="evidence" value="ECO:0007669"/>
    <property type="project" value="TreeGrafter"/>
</dbReference>
<dbReference type="GO" id="GO:0006206">
    <property type="term" value="P:pyrimidine nucleobase metabolic process"/>
    <property type="evidence" value="ECO:0007669"/>
    <property type="project" value="InterPro"/>
</dbReference>